<proteinExistence type="predicted"/>
<evidence type="ECO:0000313" key="2">
    <source>
        <dbReference type="EMBL" id="GDZ83866.1"/>
    </source>
</evidence>
<evidence type="ECO:0000256" key="1">
    <source>
        <dbReference type="SAM" id="Coils"/>
    </source>
</evidence>
<organism evidence="2 3">
    <name type="scientific">Leuconostoc citreum</name>
    <dbReference type="NCBI Taxonomy" id="33964"/>
    <lineage>
        <taxon>Bacteria</taxon>
        <taxon>Bacillati</taxon>
        <taxon>Bacillota</taxon>
        <taxon>Bacilli</taxon>
        <taxon>Lactobacillales</taxon>
        <taxon>Lactobacillaceae</taxon>
        <taxon>Leuconostoc</taxon>
    </lineage>
</organism>
<gene>
    <name evidence="2" type="ORF">LCIT_11080</name>
</gene>
<name>A0A5A5U1E5_LEUCI</name>
<dbReference type="EMBL" id="BJJW01000006">
    <property type="protein sequence ID" value="GDZ83866.1"/>
    <property type="molecule type" value="Genomic_DNA"/>
</dbReference>
<comment type="caution">
    <text evidence="2">The sequence shown here is derived from an EMBL/GenBank/DDBJ whole genome shotgun (WGS) entry which is preliminary data.</text>
</comment>
<accession>A0A5A5U1E5</accession>
<dbReference type="Proteomes" id="UP000323274">
    <property type="component" value="Unassembled WGS sequence"/>
</dbReference>
<sequence length="78" mass="8732">MRFKKIIVASIVVIAFFSSVIGVKAAIDWTVGHQNMQATADNIDKLVNRINSLKGEASQNQQELADLKNQLKSQQQQY</sequence>
<evidence type="ECO:0000313" key="3">
    <source>
        <dbReference type="Proteomes" id="UP000323274"/>
    </source>
</evidence>
<feature type="coiled-coil region" evidence="1">
    <location>
        <begin position="36"/>
        <end position="77"/>
    </location>
</feature>
<dbReference type="RefSeq" id="WP_262406872.1">
    <property type="nucleotide sequence ID" value="NZ_BJJW01000006.1"/>
</dbReference>
<keyword evidence="1" id="KW-0175">Coiled coil</keyword>
<reference evidence="2 3" key="1">
    <citation type="submission" date="2019-04" db="EMBL/GenBank/DDBJ databases">
        <title>A pseudo-fructophilic Leuconostoc citreum strain F192-5 isolated from peel of satsuma mandarin: the first report for isolation and characterization of strain-dependent fructophilic-like characteristics.</title>
        <authorList>
            <person name="Maeno S."/>
            <person name="Tanizawa Y."/>
            <person name="Kajikawa A."/>
            <person name="Kanesaki Y."/>
            <person name="Kubota E."/>
            <person name="Arita M."/>
            <person name="Leon D."/>
            <person name="Endo A."/>
        </authorList>
    </citation>
    <scope>NUCLEOTIDE SEQUENCE [LARGE SCALE GENOMIC DNA]</scope>
    <source>
        <strain evidence="2 3">F192-5</strain>
    </source>
</reference>
<protein>
    <submittedName>
        <fullName evidence="2">Uncharacterized protein</fullName>
    </submittedName>
</protein>
<dbReference type="AlphaFoldDB" id="A0A5A5U1E5"/>